<dbReference type="GO" id="GO:0009712">
    <property type="term" value="P:catechol-containing compound metabolic process"/>
    <property type="evidence" value="ECO:0007669"/>
    <property type="project" value="InterPro"/>
</dbReference>
<dbReference type="InterPro" id="IPR007535">
    <property type="entry name" value="Catechol_dOase_N"/>
</dbReference>
<dbReference type="SUPFAM" id="SSF49482">
    <property type="entry name" value="Aromatic compound dioxygenase"/>
    <property type="match status" value="1"/>
</dbReference>
<dbReference type="PANTHER" id="PTHR33711:SF7">
    <property type="entry name" value="INTRADIOL RING-CLEAVAGE DIOXYGENASES DOMAIN-CONTAINING PROTEIN-RELATED"/>
    <property type="match status" value="1"/>
</dbReference>
<dbReference type="CDD" id="cd08177">
    <property type="entry name" value="MAR"/>
    <property type="match status" value="1"/>
</dbReference>
<evidence type="ECO:0000256" key="5">
    <source>
        <dbReference type="ARBA" id="ARBA00023002"/>
    </source>
</evidence>
<name>A0A7W3ZF68_9PSEU</name>
<gene>
    <name evidence="11" type="ORF">H4281_39740</name>
</gene>
<feature type="domain" description="Intradiol ring-cleavage dioxygenases" evidence="8">
    <location>
        <begin position="455"/>
        <end position="613"/>
    </location>
</feature>
<evidence type="ECO:0000256" key="4">
    <source>
        <dbReference type="ARBA" id="ARBA00022964"/>
    </source>
</evidence>
<dbReference type="GO" id="GO:0018576">
    <property type="term" value="F:catechol 1,2-dioxygenase activity"/>
    <property type="evidence" value="ECO:0007669"/>
    <property type="project" value="InterPro"/>
</dbReference>
<reference evidence="11 12" key="1">
    <citation type="submission" date="2020-08" db="EMBL/GenBank/DDBJ databases">
        <title>Amycolatopsis sp. nov. DR6-1 isolated from Dendrobium heterocarpum.</title>
        <authorList>
            <person name="Tedsree N."/>
            <person name="Kuncharoen N."/>
            <person name="Likhitwitayawuid K."/>
            <person name="Tanasupawat S."/>
        </authorList>
    </citation>
    <scope>NUCLEOTIDE SEQUENCE [LARGE SCALE GENOMIC DNA]</scope>
    <source>
        <strain evidence="11 12">DR6-1</strain>
    </source>
</reference>
<dbReference type="InterPro" id="IPR015889">
    <property type="entry name" value="Intradiol_dOase_core"/>
</dbReference>
<organism evidence="11 12">
    <name type="scientific">Amycolatopsis dendrobii</name>
    <dbReference type="NCBI Taxonomy" id="2760662"/>
    <lineage>
        <taxon>Bacteria</taxon>
        <taxon>Bacillati</taxon>
        <taxon>Actinomycetota</taxon>
        <taxon>Actinomycetes</taxon>
        <taxon>Pseudonocardiales</taxon>
        <taxon>Pseudonocardiaceae</taxon>
        <taxon>Amycolatopsis</taxon>
    </lineage>
</organism>
<dbReference type="EMBL" id="JACGZW010000018">
    <property type="protein sequence ID" value="MBB1159311.1"/>
    <property type="molecule type" value="Genomic_DNA"/>
</dbReference>
<evidence type="ECO:0000256" key="2">
    <source>
        <dbReference type="ARBA" id="ARBA00007825"/>
    </source>
</evidence>
<dbReference type="Proteomes" id="UP000526734">
    <property type="component" value="Unassembled WGS sequence"/>
</dbReference>
<dbReference type="GO" id="GO:0018506">
    <property type="term" value="F:maleylacetate reductase activity"/>
    <property type="evidence" value="ECO:0007669"/>
    <property type="project" value="InterPro"/>
</dbReference>
<feature type="domain" description="Alcohol dehydrogenase iron-type/glycerol dehydrogenase GldA" evidence="7">
    <location>
        <begin position="8"/>
        <end position="150"/>
    </location>
</feature>
<comment type="caution">
    <text evidence="11">The sequence shown here is derived from an EMBL/GenBank/DDBJ whole genome shotgun (WGS) entry which is preliminary data.</text>
</comment>
<keyword evidence="5" id="KW-0560">Oxidoreductase</keyword>
<dbReference type="InterPro" id="IPR001670">
    <property type="entry name" value="ADH_Fe/GldA"/>
</dbReference>
<dbReference type="GO" id="GO:0008199">
    <property type="term" value="F:ferric iron binding"/>
    <property type="evidence" value="ECO:0007669"/>
    <property type="project" value="InterPro"/>
</dbReference>
<sequence length="641" mass="68304">MFTYTANPARVVFGSGTLAVVPDEVRRLEAGRVLLVAGKSAAQAADRTAEALGPLLAARFGEPTMHTPVEVTERALALVAEHSADCVVAIGGGSATGLAKALALRTDLPQIIVPTTYAGSEMTPVVGQTENGRKTTQSSPKVLPEVVVYDVDLTLGLPVPTSLTSGVNAMAHAVEALYSAQANPIVDQFALEAIRLLAAALPRIAADPSDADARTDALRAAWLAGSCLGSVGMGLHHKLCHTLGGSFGLPHAETHTIVLPHAMAYNAPNAADAMRRIAEALGAPDAPTAMFDLIAGLPVPRSLAEIGLAEGDLAKAAELAAAAPYPNPRELTRDGIEDLLRHAWSGTRPDPAEGTPPDLRGLTQEVVDSFASTPDPRLRELLSELVRTLHSYVVRTDLTQEEWEYAIGFLTRTGQISSDTRQEFILLSDILGVSSVVDVLTNSRTPDTTPSAVLGPFYVEGPPETEQGADLAEGLPGTPLWTDVQVTEPDGTPVPDATVDVWQSNEDGFYDVQLPDVDGPVLRARFRTDAEGRLRFWTIVPSAYPIPDDGPVGGMLTATERHPFRAPHVHFMIAKPGYRTLVTQLFVRGGDYLDSDTVFGVKDGLIVDFAEQTGPAPDGREPWRRLDFTFRVSPGTHHDQV</sequence>
<evidence type="ECO:0000259" key="9">
    <source>
        <dbReference type="Pfam" id="PF04444"/>
    </source>
</evidence>
<evidence type="ECO:0000313" key="12">
    <source>
        <dbReference type="Proteomes" id="UP000526734"/>
    </source>
</evidence>
<dbReference type="RefSeq" id="WP_182895993.1">
    <property type="nucleotide sequence ID" value="NZ_JACGZW010000018.1"/>
</dbReference>
<evidence type="ECO:0000256" key="6">
    <source>
        <dbReference type="ARBA" id="ARBA00023004"/>
    </source>
</evidence>
<dbReference type="PANTHER" id="PTHR33711">
    <property type="entry name" value="DIOXYGENASE, PUTATIVE (AFU_ORTHOLOGUE AFUA_2G02910)-RELATED"/>
    <property type="match status" value="1"/>
</dbReference>
<feature type="domain" description="Catechol dioxygenase N-terminal" evidence="9">
    <location>
        <begin position="375"/>
        <end position="445"/>
    </location>
</feature>
<keyword evidence="6" id="KW-0408">Iron</keyword>
<dbReference type="Pfam" id="PF25137">
    <property type="entry name" value="ADH_Fe_C"/>
    <property type="match status" value="1"/>
</dbReference>
<dbReference type="InterPro" id="IPR000627">
    <property type="entry name" value="Intradiol_dOase_C"/>
</dbReference>
<feature type="domain" description="Fe-containing alcohol dehydrogenase-like C-terminal" evidence="10">
    <location>
        <begin position="164"/>
        <end position="344"/>
    </location>
</feature>
<evidence type="ECO:0000256" key="3">
    <source>
        <dbReference type="ARBA" id="ARBA00022723"/>
    </source>
</evidence>
<evidence type="ECO:0000259" key="10">
    <source>
        <dbReference type="Pfam" id="PF25137"/>
    </source>
</evidence>
<dbReference type="AlphaFoldDB" id="A0A7W3ZF68"/>
<keyword evidence="12" id="KW-1185">Reference proteome</keyword>
<dbReference type="Gene3D" id="3.40.50.1970">
    <property type="match status" value="1"/>
</dbReference>
<comment type="cofactor">
    <cofactor evidence="1">
        <name>Fe(3+)</name>
        <dbReference type="ChEBI" id="CHEBI:29034"/>
    </cofactor>
</comment>
<proteinExistence type="inferred from homology"/>
<dbReference type="Pfam" id="PF04444">
    <property type="entry name" value="Dioxygenase_N"/>
    <property type="match status" value="1"/>
</dbReference>
<dbReference type="InterPro" id="IPR056798">
    <property type="entry name" value="ADH_Fe_C"/>
</dbReference>
<keyword evidence="4" id="KW-0223">Dioxygenase</keyword>
<protein>
    <submittedName>
        <fullName evidence="11">Iron-containing alcohol dehydrogenase</fullName>
    </submittedName>
</protein>
<evidence type="ECO:0000259" key="8">
    <source>
        <dbReference type="Pfam" id="PF00775"/>
    </source>
</evidence>
<evidence type="ECO:0000313" key="11">
    <source>
        <dbReference type="EMBL" id="MBB1159311.1"/>
    </source>
</evidence>
<dbReference type="InterPro" id="IPR034786">
    <property type="entry name" value="MAR"/>
</dbReference>
<dbReference type="Gene3D" id="1.20.1090.10">
    <property type="entry name" value="Dehydroquinate synthase-like - alpha domain"/>
    <property type="match status" value="1"/>
</dbReference>
<dbReference type="Gene3D" id="2.60.130.10">
    <property type="entry name" value="Aromatic compound dioxygenase"/>
    <property type="match status" value="1"/>
</dbReference>
<evidence type="ECO:0000259" key="7">
    <source>
        <dbReference type="Pfam" id="PF00465"/>
    </source>
</evidence>
<comment type="similarity">
    <text evidence="2">Belongs to the intradiol ring-cleavage dioxygenase family.</text>
</comment>
<dbReference type="Pfam" id="PF00465">
    <property type="entry name" value="Fe-ADH"/>
    <property type="match status" value="1"/>
</dbReference>
<accession>A0A7W3ZF68</accession>
<keyword evidence="3" id="KW-0479">Metal-binding</keyword>
<dbReference type="SUPFAM" id="SSF56796">
    <property type="entry name" value="Dehydroquinate synthase-like"/>
    <property type="match status" value="1"/>
</dbReference>
<dbReference type="Pfam" id="PF00775">
    <property type="entry name" value="Dioxygenase_C"/>
    <property type="match status" value="1"/>
</dbReference>
<dbReference type="InterPro" id="IPR050770">
    <property type="entry name" value="Intradiol_RC_Dioxygenase"/>
</dbReference>
<evidence type="ECO:0000256" key="1">
    <source>
        <dbReference type="ARBA" id="ARBA00001965"/>
    </source>
</evidence>